<keyword evidence="3" id="KW-1185">Reference proteome</keyword>
<comment type="caution">
    <text evidence="2">The sequence shown here is derived from an EMBL/GenBank/DDBJ whole genome shotgun (WGS) entry which is preliminary data.</text>
</comment>
<evidence type="ECO:0000256" key="1">
    <source>
        <dbReference type="SAM" id="MobiDB-lite"/>
    </source>
</evidence>
<proteinExistence type="predicted"/>
<sequence>MLEPCVTGSEFQYCSGGPCGASPLRPAFLTGTIRWFRLAAGSSGERLQFPTRRTAPVPDQVCVGLAKSPLHRQFQEQRQAPRIQPGRPAWTSKGTQTCPRHNLSKAILSAS</sequence>
<accession>A0ABS8WJJ3</accession>
<name>A0ABS8WJJ3_DATST</name>
<dbReference type="Proteomes" id="UP000823775">
    <property type="component" value="Unassembled WGS sequence"/>
</dbReference>
<reference evidence="2 3" key="1">
    <citation type="journal article" date="2021" name="BMC Genomics">
        <title>Datura genome reveals duplications of psychoactive alkaloid biosynthetic genes and high mutation rate following tissue culture.</title>
        <authorList>
            <person name="Rajewski A."/>
            <person name="Carter-House D."/>
            <person name="Stajich J."/>
            <person name="Litt A."/>
        </authorList>
    </citation>
    <scope>NUCLEOTIDE SEQUENCE [LARGE SCALE GENOMIC DNA]</scope>
    <source>
        <strain evidence="2">AR-01</strain>
    </source>
</reference>
<evidence type="ECO:0000313" key="3">
    <source>
        <dbReference type="Proteomes" id="UP000823775"/>
    </source>
</evidence>
<dbReference type="EMBL" id="JACEIK010008064">
    <property type="protein sequence ID" value="MCE3050991.1"/>
    <property type="molecule type" value="Genomic_DNA"/>
</dbReference>
<feature type="region of interest" description="Disordered" evidence="1">
    <location>
        <begin position="73"/>
        <end position="98"/>
    </location>
</feature>
<protein>
    <submittedName>
        <fullName evidence="2">Uncharacterized protein</fullName>
    </submittedName>
</protein>
<gene>
    <name evidence="2" type="ORF">HAX54_048658</name>
</gene>
<evidence type="ECO:0000313" key="2">
    <source>
        <dbReference type="EMBL" id="MCE3050991.1"/>
    </source>
</evidence>
<organism evidence="2 3">
    <name type="scientific">Datura stramonium</name>
    <name type="common">Jimsonweed</name>
    <name type="synonym">Common thornapple</name>
    <dbReference type="NCBI Taxonomy" id="4076"/>
    <lineage>
        <taxon>Eukaryota</taxon>
        <taxon>Viridiplantae</taxon>
        <taxon>Streptophyta</taxon>
        <taxon>Embryophyta</taxon>
        <taxon>Tracheophyta</taxon>
        <taxon>Spermatophyta</taxon>
        <taxon>Magnoliopsida</taxon>
        <taxon>eudicotyledons</taxon>
        <taxon>Gunneridae</taxon>
        <taxon>Pentapetalae</taxon>
        <taxon>asterids</taxon>
        <taxon>lamiids</taxon>
        <taxon>Solanales</taxon>
        <taxon>Solanaceae</taxon>
        <taxon>Solanoideae</taxon>
        <taxon>Datureae</taxon>
        <taxon>Datura</taxon>
    </lineage>
</organism>